<evidence type="ECO:0000259" key="9">
    <source>
        <dbReference type="PROSITE" id="PS50929"/>
    </source>
</evidence>
<dbReference type="InterPro" id="IPR039421">
    <property type="entry name" value="Type_1_exporter"/>
</dbReference>
<dbReference type="SUPFAM" id="SSF52540">
    <property type="entry name" value="P-loop containing nucleoside triphosphate hydrolases"/>
    <property type="match status" value="1"/>
</dbReference>
<evidence type="ECO:0000256" key="5">
    <source>
        <dbReference type="SAM" id="MobiDB-lite"/>
    </source>
</evidence>
<name>A0A6J7KW22_9ZZZZ</name>
<dbReference type="GO" id="GO:0016020">
    <property type="term" value="C:membrane"/>
    <property type="evidence" value="ECO:0007669"/>
    <property type="project" value="UniProtKB-SubCell"/>
</dbReference>
<dbReference type="InterPro" id="IPR000595">
    <property type="entry name" value="cNMP-bd_dom"/>
</dbReference>
<dbReference type="Gene3D" id="1.20.1560.10">
    <property type="entry name" value="ABC transporter type 1, transmembrane domain"/>
    <property type="match status" value="1"/>
</dbReference>
<dbReference type="InterPro" id="IPR003439">
    <property type="entry name" value="ABC_transporter-like_ATP-bd"/>
</dbReference>
<keyword evidence="3 6" id="KW-1133">Transmembrane helix</keyword>
<feature type="transmembrane region" description="Helical" evidence="6">
    <location>
        <begin position="45"/>
        <end position="64"/>
    </location>
</feature>
<dbReference type="InterPro" id="IPR027417">
    <property type="entry name" value="P-loop_NTPase"/>
</dbReference>
<protein>
    <submittedName>
        <fullName evidence="10">Unannotated protein</fullName>
    </submittedName>
</protein>
<dbReference type="EMBL" id="CAFBNF010000273">
    <property type="protein sequence ID" value="CAB4959771.1"/>
    <property type="molecule type" value="Genomic_DNA"/>
</dbReference>
<dbReference type="Pfam" id="PF00664">
    <property type="entry name" value="ABC_membrane"/>
    <property type="match status" value="1"/>
</dbReference>
<dbReference type="SUPFAM" id="SSF90123">
    <property type="entry name" value="ABC transporter transmembrane region"/>
    <property type="match status" value="1"/>
</dbReference>
<dbReference type="InterPro" id="IPR014710">
    <property type="entry name" value="RmlC-like_jellyroll"/>
</dbReference>
<dbReference type="GO" id="GO:0034040">
    <property type="term" value="F:ATPase-coupled lipid transmembrane transporter activity"/>
    <property type="evidence" value="ECO:0007669"/>
    <property type="project" value="TreeGrafter"/>
</dbReference>
<dbReference type="PANTHER" id="PTHR24221">
    <property type="entry name" value="ATP-BINDING CASSETTE SUB-FAMILY B"/>
    <property type="match status" value="1"/>
</dbReference>
<dbReference type="CDD" id="cd00038">
    <property type="entry name" value="CAP_ED"/>
    <property type="match status" value="1"/>
</dbReference>
<keyword evidence="4 6" id="KW-0472">Membrane</keyword>
<dbReference type="GO" id="GO:0140359">
    <property type="term" value="F:ABC-type transporter activity"/>
    <property type="evidence" value="ECO:0007669"/>
    <property type="project" value="InterPro"/>
</dbReference>
<dbReference type="PROSITE" id="PS50929">
    <property type="entry name" value="ABC_TM1F"/>
    <property type="match status" value="1"/>
</dbReference>
<proteinExistence type="predicted"/>
<dbReference type="PROSITE" id="PS50042">
    <property type="entry name" value="CNMP_BINDING_3"/>
    <property type="match status" value="1"/>
</dbReference>
<dbReference type="PANTHER" id="PTHR24221:SF632">
    <property type="entry name" value="ATP-DEPENDENT LIPID A-CORE FLIPPASE"/>
    <property type="match status" value="1"/>
</dbReference>
<sequence>MSSRRTVPESPPDAPAARGSGRAPLGTRELWAFIAPFAAPVRSRLVGALALGAVSLAAAALIPLQVDAVLANQGNVAVTALVIAALMGLSVATSSLSHTTSYRASAVVGQSLAQFVYDRTLLSPMLRQTGMRRPSVISRHTSDVDRVEEALDRTVTEGLPGLGRIVVSLALLLYLEPKAGIVTMGATAVFLLLNSHIGRYMLERDKARLDTSSELGAVVDESITAGRNLTGMNLVDWMSRRFASRADNLRIATEDQKREANRLVTAARVTGYVALLSVVLIALVSGGSEAGAIAASVLYIEAVVRGLEALPPWLRDVRLALTSKRRIEQITSATQRVSHDSRVATHTGEALLVIRDLALVPGHSLVEGDLPVPRGGVVAVVVDLGVSINGFLEVLSGDANPDSGCVLLDGIDVRQPTVKRRIMLVTDDPHLMDASVRDHLRAADPHVRPADVERTLTVMGLGHLSRLADGGLDAPLGSHGAALSVHERQRLMIAMAACSSADVIVLQDLPVLADPDSAAPILAELARKPDRTVIVATKSADIAAFASHVIAPIGSRILCGAHRDLLERPEYKAAWERQAAGGIDERILAEVPQSQRDVLRARLITEHFNAGETLYRFGSPGDRIIFVMEGRVAIHAPDEFGVEQLIGDVGPGNFCGDVGQSHAPRAETARAVDDTMVRTLSVEAWSAGVLGLLDSDPVERRVLTCVLRADNPTIDTLPQLVLGQSHDETVLALSTLIERGQVRVDDQGRLSISARRRSRAGAAAVLDRLVEL</sequence>
<dbReference type="InterPro" id="IPR018490">
    <property type="entry name" value="cNMP-bd_dom_sf"/>
</dbReference>
<dbReference type="AlphaFoldDB" id="A0A6J7KW22"/>
<dbReference type="Gene3D" id="2.60.120.10">
    <property type="entry name" value="Jelly Rolls"/>
    <property type="match status" value="1"/>
</dbReference>
<feature type="transmembrane region" description="Helical" evidence="6">
    <location>
        <begin position="76"/>
        <end position="96"/>
    </location>
</feature>
<evidence type="ECO:0000256" key="6">
    <source>
        <dbReference type="SAM" id="Phobius"/>
    </source>
</evidence>
<dbReference type="InterPro" id="IPR011527">
    <property type="entry name" value="ABC1_TM_dom"/>
</dbReference>
<reference evidence="10" key="1">
    <citation type="submission" date="2020-05" db="EMBL/GenBank/DDBJ databases">
        <authorList>
            <person name="Chiriac C."/>
            <person name="Salcher M."/>
            <person name="Ghai R."/>
            <person name="Kavagutti S V."/>
        </authorList>
    </citation>
    <scope>NUCLEOTIDE SEQUENCE</scope>
</reference>
<dbReference type="GO" id="GO:0016887">
    <property type="term" value="F:ATP hydrolysis activity"/>
    <property type="evidence" value="ECO:0007669"/>
    <property type="project" value="InterPro"/>
</dbReference>
<dbReference type="PROSITE" id="PS50893">
    <property type="entry name" value="ABC_TRANSPORTER_2"/>
    <property type="match status" value="1"/>
</dbReference>
<feature type="domain" description="ABC transmembrane type-1" evidence="9">
    <location>
        <begin position="45"/>
        <end position="319"/>
    </location>
</feature>
<feature type="domain" description="Cyclic nucleotide-binding" evidence="7">
    <location>
        <begin position="587"/>
        <end position="685"/>
    </location>
</feature>
<comment type="subcellular location">
    <subcellularLocation>
        <location evidence="1">Membrane</location>
        <topology evidence="1">Multi-pass membrane protein</topology>
    </subcellularLocation>
</comment>
<evidence type="ECO:0000256" key="3">
    <source>
        <dbReference type="ARBA" id="ARBA00022989"/>
    </source>
</evidence>
<feature type="region of interest" description="Disordered" evidence="5">
    <location>
        <begin position="1"/>
        <end position="22"/>
    </location>
</feature>
<dbReference type="InterPro" id="IPR036640">
    <property type="entry name" value="ABC1_TM_sf"/>
</dbReference>
<feature type="domain" description="ABC transporter" evidence="8">
    <location>
        <begin position="345"/>
        <end position="587"/>
    </location>
</feature>
<dbReference type="SUPFAM" id="SSF51206">
    <property type="entry name" value="cAMP-binding domain-like"/>
    <property type="match status" value="1"/>
</dbReference>
<evidence type="ECO:0000259" key="8">
    <source>
        <dbReference type="PROSITE" id="PS50893"/>
    </source>
</evidence>
<evidence type="ECO:0000259" key="7">
    <source>
        <dbReference type="PROSITE" id="PS50042"/>
    </source>
</evidence>
<evidence type="ECO:0000256" key="1">
    <source>
        <dbReference type="ARBA" id="ARBA00004141"/>
    </source>
</evidence>
<gene>
    <name evidence="10" type="ORF">UFOPK3773_01916</name>
</gene>
<dbReference type="Pfam" id="PF00005">
    <property type="entry name" value="ABC_tran"/>
    <property type="match status" value="1"/>
</dbReference>
<dbReference type="Gene3D" id="3.40.50.300">
    <property type="entry name" value="P-loop containing nucleotide triphosphate hydrolases"/>
    <property type="match status" value="1"/>
</dbReference>
<keyword evidence="2 6" id="KW-0812">Transmembrane</keyword>
<evidence type="ECO:0000256" key="2">
    <source>
        <dbReference type="ARBA" id="ARBA00022692"/>
    </source>
</evidence>
<evidence type="ECO:0000313" key="10">
    <source>
        <dbReference type="EMBL" id="CAB4959771.1"/>
    </source>
</evidence>
<dbReference type="Pfam" id="PF00027">
    <property type="entry name" value="cNMP_binding"/>
    <property type="match status" value="1"/>
</dbReference>
<feature type="transmembrane region" description="Helical" evidence="6">
    <location>
        <begin position="266"/>
        <end position="286"/>
    </location>
</feature>
<organism evidence="10">
    <name type="scientific">freshwater metagenome</name>
    <dbReference type="NCBI Taxonomy" id="449393"/>
    <lineage>
        <taxon>unclassified sequences</taxon>
        <taxon>metagenomes</taxon>
        <taxon>ecological metagenomes</taxon>
    </lineage>
</organism>
<dbReference type="GO" id="GO:0005524">
    <property type="term" value="F:ATP binding"/>
    <property type="evidence" value="ECO:0007669"/>
    <property type="project" value="InterPro"/>
</dbReference>
<accession>A0A6J7KW22</accession>
<dbReference type="SMART" id="SM00100">
    <property type="entry name" value="cNMP"/>
    <property type="match status" value="1"/>
</dbReference>
<evidence type="ECO:0000256" key="4">
    <source>
        <dbReference type="ARBA" id="ARBA00023136"/>
    </source>
</evidence>